<evidence type="ECO:0000259" key="3">
    <source>
        <dbReference type="Pfam" id="PF01764"/>
    </source>
</evidence>
<reference evidence="6" key="1">
    <citation type="submission" date="2017-02" db="UniProtKB">
        <authorList>
            <consortium name="WormBaseParasite"/>
        </authorList>
    </citation>
    <scope>IDENTIFICATION</scope>
</reference>
<keyword evidence="5" id="KW-1185">Reference proteome</keyword>
<protein>
    <submittedName>
        <fullName evidence="6">Lipase_3 domain-containing protein</fullName>
    </submittedName>
</protein>
<feature type="domain" description="Fungal lipase-type" evidence="3">
    <location>
        <begin position="91"/>
        <end position="224"/>
    </location>
</feature>
<dbReference type="InterPro" id="IPR029058">
    <property type="entry name" value="AB_hydrolase_fold"/>
</dbReference>
<evidence type="ECO:0000313" key="6">
    <source>
        <dbReference type="WBParaSite" id="NBR_0000188501-mRNA-1"/>
    </source>
</evidence>
<feature type="signal peptide" evidence="2">
    <location>
        <begin position="1"/>
        <end position="15"/>
    </location>
</feature>
<accession>A0A0N4XH83</accession>
<gene>
    <name evidence="4" type="ORF">NBR_LOCUS1886</name>
</gene>
<keyword evidence="2" id="KW-0732">Signal</keyword>
<dbReference type="Proteomes" id="UP000271162">
    <property type="component" value="Unassembled WGS sequence"/>
</dbReference>
<dbReference type="InterPro" id="IPR002921">
    <property type="entry name" value="Fungal_lipase-type"/>
</dbReference>
<proteinExistence type="predicted"/>
<dbReference type="Gene3D" id="3.40.50.1820">
    <property type="entry name" value="alpha/beta hydrolase"/>
    <property type="match status" value="1"/>
</dbReference>
<dbReference type="STRING" id="27835.A0A0N4XH83"/>
<dbReference type="GO" id="GO:0006629">
    <property type="term" value="P:lipid metabolic process"/>
    <property type="evidence" value="ECO:0007669"/>
    <property type="project" value="InterPro"/>
</dbReference>
<dbReference type="OMA" id="WYPGNMT"/>
<dbReference type="SUPFAM" id="SSF53474">
    <property type="entry name" value="alpha/beta-Hydrolases"/>
    <property type="match status" value="1"/>
</dbReference>
<dbReference type="Pfam" id="PF01764">
    <property type="entry name" value="Lipase_3"/>
    <property type="match status" value="1"/>
</dbReference>
<reference evidence="4 5" key="2">
    <citation type="submission" date="2018-11" db="EMBL/GenBank/DDBJ databases">
        <authorList>
            <consortium name="Pathogen Informatics"/>
        </authorList>
    </citation>
    <scope>NUCLEOTIDE SEQUENCE [LARGE SCALE GENOMIC DNA]</scope>
</reference>
<dbReference type="CDD" id="cd00519">
    <property type="entry name" value="Lipase_3"/>
    <property type="match status" value="1"/>
</dbReference>
<name>A0A0N4XH83_NIPBR</name>
<dbReference type="AlphaFoldDB" id="A0A0N4XH83"/>
<dbReference type="PANTHER" id="PTHR45908">
    <property type="entry name" value="PROTEIN CBG11750-RELATED"/>
    <property type="match status" value="1"/>
</dbReference>
<dbReference type="WBParaSite" id="NBR_0000188501-mRNA-1">
    <property type="protein sequence ID" value="NBR_0000188501-mRNA-1"/>
    <property type="gene ID" value="NBR_0000188501"/>
</dbReference>
<feature type="chain" id="PRO_5043124748" evidence="2">
    <location>
        <begin position="16"/>
        <end position="255"/>
    </location>
</feature>
<dbReference type="PANTHER" id="PTHR45908:SF5">
    <property type="entry name" value="FUNGAL LIPASE-LIKE DOMAIN-CONTAINING PROTEIN"/>
    <property type="match status" value="1"/>
</dbReference>
<organism evidence="6">
    <name type="scientific">Nippostrongylus brasiliensis</name>
    <name type="common">Rat hookworm</name>
    <dbReference type="NCBI Taxonomy" id="27835"/>
    <lineage>
        <taxon>Eukaryota</taxon>
        <taxon>Metazoa</taxon>
        <taxon>Ecdysozoa</taxon>
        <taxon>Nematoda</taxon>
        <taxon>Chromadorea</taxon>
        <taxon>Rhabditida</taxon>
        <taxon>Rhabditina</taxon>
        <taxon>Rhabditomorpha</taxon>
        <taxon>Strongyloidea</taxon>
        <taxon>Heligmosomidae</taxon>
        <taxon>Nippostrongylus</taxon>
    </lineage>
</organism>
<evidence type="ECO:0000313" key="4">
    <source>
        <dbReference type="EMBL" id="VDL65475.1"/>
    </source>
</evidence>
<evidence type="ECO:0000313" key="5">
    <source>
        <dbReference type="Proteomes" id="UP000271162"/>
    </source>
</evidence>
<sequence>MQLLYLVVCAALAAALPQRGKLTNYNESIARKLLNMAAGAYGDKKDECINRTYSASEGYRVLSSIKENCDYLGNTCEGYIAVSDVTKELLIAFRGTDNMPQLVVQGFGAILPLENFLDMGSVNEYFLNAHEALWPSIERTLNDEKYKDYRITLTGHSLGGALAALAAARIAKQGFRPEDQITLYTFGEPRVGDLTFATNFDAMIKNSYRVVFRRDNVPHLPPCEKDTSWSDEEFDSRPCDANTEGTPYHHSTEIW</sequence>
<evidence type="ECO:0000256" key="1">
    <source>
        <dbReference type="SAM" id="MobiDB-lite"/>
    </source>
</evidence>
<dbReference type="EMBL" id="UYSL01001782">
    <property type="protein sequence ID" value="VDL65475.1"/>
    <property type="molecule type" value="Genomic_DNA"/>
</dbReference>
<evidence type="ECO:0000256" key="2">
    <source>
        <dbReference type="SAM" id="SignalP"/>
    </source>
</evidence>
<feature type="region of interest" description="Disordered" evidence="1">
    <location>
        <begin position="224"/>
        <end position="255"/>
    </location>
</feature>